<reference evidence="3" key="4">
    <citation type="submission" date="2025-09" db="UniProtKB">
        <authorList>
            <consortium name="Ensembl"/>
        </authorList>
    </citation>
    <scope>IDENTIFICATION</scope>
</reference>
<organism evidence="3 4">
    <name type="scientific">Astatotilapia calliptera</name>
    <name type="common">Eastern happy</name>
    <name type="synonym">Chromis callipterus</name>
    <dbReference type="NCBI Taxonomy" id="8154"/>
    <lineage>
        <taxon>Eukaryota</taxon>
        <taxon>Metazoa</taxon>
        <taxon>Chordata</taxon>
        <taxon>Craniata</taxon>
        <taxon>Vertebrata</taxon>
        <taxon>Euteleostomi</taxon>
        <taxon>Actinopterygii</taxon>
        <taxon>Neopterygii</taxon>
        <taxon>Teleostei</taxon>
        <taxon>Neoteleostei</taxon>
        <taxon>Acanthomorphata</taxon>
        <taxon>Ovalentaria</taxon>
        <taxon>Cichlomorphae</taxon>
        <taxon>Cichliformes</taxon>
        <taxon>Cichlidae</taxon>
        <taxon>African cichlids</taxon>
        <taxon>Pseudocrenilabrinae</taxon>
        <taxon>Haplochromini</taxon>
        <taxon>Astatotilapia</taxon>
    </lineage>
</organism>
<dbReference type="OMA" id="PSWSMEI"/>
<evidence type="ECO:0000313" key="3">
    <source>
        <dbReference type="Ensembl" id="ENSACLP00000041318.1"/>
    </source>
</evidence>
<feature type="repeat" description="RCC1" evidence="1">
    <location>
        <begin position="229"/>
        <end position="280"/>
    </location>
</feature>
<dbReference type="Bgee" id="ENSACLG00000027810">
    <property type="expression patterns" value="Expressed in testis and 7 other cell types or tissues"/>
</dbReference>
<evidence type="ECO:0000313" key="4">
    <source>
        <dbReference type="Proteomes" id="UP000265100"/>
    </source>
</evidence>
<dbReference type="Gene3D" id="2.130.10.30">
    <property type="entry name" value="Regulator of chromosome condensation 1/beta-lactamase-inhibitor protein II"/>
    <property type="match status" value="1"/>
</dbReference>
<reference evidence="3" key="3">
    <citation type="submission" date="2025-08" db="UniProtKB">
        <authorList>
            <consortium name="Ensembl"/>
        </authorList>
    </citation>
    <scope>IDENTIFICATION</scope>
</reference>
<reference evidence="4" key="2">
    <citation type="submission" date="2023-03" db="EMBL/GenBank/DDBJ databases">
        <authorList>
            <consortium name="Wellcome Sanger Institute Data Sharing"/>
        </authorList>
    </citation>
    <scope>NUCLEOTIDE SEQUENCE [LARGE SCALE GENOMIC DNA]</scope>
</reference>
<sequence>MLLPRHSSSSLAACAPAVLKKNKNKRNRRLVLRTASVELLGVQMRWFGFGFNAFGQICVQEKSGRGESSSAPHQVKISHPAELSSHVDRSRCCLKTSQIRVSWSRRASLHLEGDSCLSLAGFGESVSSEDCGISKIESRGCKDLFISESHLTLAFPDRIETWDLQKREKSPSWSMDIKTDAEGSDVNLPLVPGGYIALKPPFYCTLPGHLKARSLALGAEHAVLLTATGAVYSWGLGSHGQLGHGGLTSEEEPRVVEALWGMPMTHVATGGWHSACISGKCQIKIWTSYNQFEKDLKRIFLFLDGGDLYVWGWNESGQLGLPSRGLRKSQQKTSQQTGELCCDTSTPPDEKLKEEEEHEDVFISIQAFPALLDVSSSCEIRAVSCGSRHTAAVTTTGDLYTWGWGEYGQLGHQTVTSSDEPQRVEFFRAEQMRVLDVVCGTWNTFAAAVKEEVACAENSTKCTC</sequence>
<dbReference type="InterPro" id="IPR009091">
    <property type="entry name" value="RCC1/BLIP-II"/>
</dbReference>
<dbReference type="Pfam" id="PF00415">
    <property type="entry name" value="RCC1"/>
    <property type="match status" value="3"/>
</dbReference>
<reference evidence="3 4" key="1">
    <citation type="submission" date="2018-05" db="EMBL/GenBank/DDBJ databases">
        <authorList>
            <person name="Datahose"/>
        </authorList>
    </citation>
    <scope>NUCLEOTIDE SEQUENCE</scope>
</reference>
<dbReference type="PROSITE" id="PS50012">
    <property type="entry name" value="RCC1_3"/>
    <property type="match status" value="3"/>
</dbReference>
<dbReference type="Ensembl" id="ENSACLT00000042291.2">
    <property type="protein sequence ID" value="ENSACLP00000041318.1"/>
    <property type="gene ID" value="ENSACLG00000027810.2"/>
</dbReference>
<dbReference type="PANTHER" id="PTHR46849">
    <property type="entry name" value="RCC1 DOMAIN-CONTAINING PROTEIN 1"/>
    <property type="match status" value="1"/>
</dbReference>
<dbReference type="Proteomes" id="UP000265100">
    <property type="component" value="Chromosome 7"/>
</dbReference>
<dbReference type="GeneTree" id="ENSGT00940000164520"/>
<dbReference type="SUPFAM" id="SSF50985">
    <property type="entry name" value="RCC1/BLIP-II"/>
    <property type="match status" value="1"/>
</dbReference>
<dbReference type="PRINTS" id="PR00633">
    <property type="entry name" value="RCCNDNSATION"/>
</dbReference>
<feature type="region of interest" description="Disordered" evidence="2">
    <location>
        <begin position="322"/>
        <end position="351"/>
    </location>
</feature>
<protein>
    <recommendedName>
        <fullName evidence="5">RCC1 domain containing 1</fullName>
    </recommendedName>
</protein>
<feature type="repeat" description="RCC1" evidence="1">
    <location>
        <begin position="306"/>
        <end position="396"/>
    </location>
</feature>
<feature type="repeat" description="RCC1" evidence="1">
    <location>
        <begin position="397"/>
        <end position="450"/>
    </location>
</feature>
<proteinExistence type="predicted"/>
<feature type="compositionally biased region" description="Polar residues" evidence="2">
    <location>
        <begin position="331"/>
        <end position="347"/>
    </location>
</feature>
<dbReference type="AlphaFoldDB" id="A0A3P8RHP5"/>
<dbReference type="PANTHER" id="PTHR46849:SF1">
    <property type="entry name" value="RCC1 DOMAIN-CONTAINING PROTEIN 1"/>
    <property type="match status" value="1"/>
</dbReference>
<accession>A0A3P8RHP5</accession>
<dbReference type="InterPro" id="IPR052830">
    <property type="entry name" value="RCC1_domain-containing"/>
</dbReference>
<evidence type="ECO:0008006" key="5">
    <source>
        <dbReference type="Google" id="ProtNLM"/>
    </source>
</evidence>
<dbReference type="STRING" id="8154.ENSACLP00000041318"/>
<gene>
    <name evidence="3" type="primary">RCCD1</name>
</gene>
<dbReference type="InterPro" id="IPR000408">
    <property type="entry name" value="Reg_chr_condens"/>
</dbReference>
<keyword evidence="4" id="KW-1185">Reference proteome</keyword>
<evidence type="ECO:0000256" key="2">
    <source>
        <dbReference type="SAM" id="MobiDB-lite"/>
    </source>
</evidence>
<dbReference type="PROSITE" id="PS00626">
    <property type="entry name" value="RCC1_2"/>
    <property type="match status" value="1"/>
</dbReference>
<name>A0A3P8RHP5_ASTCA</name>
<evidence type="ECO:0000256" key="1">
    <source>
        <dbReference type="PROSITE-ProRule" id="PRU00235"/>
    </source>
</evidence>